<dbReference type="EMBL" id="JAUJYO010000001">
    <property type="protein sequence ID" value="KAK1324325.1"/>
    <property type="molecule type" value="Genomic_DNA"/>
</dbReference>
<reference evidence="1" key="1">
    <citation type="journal article" date="2023" name="Nat. Commun.">
        <title>Diploid and tetraploid genomes of Acorus and the evolution of monocots.</title>
        <authorList>
            <person name="Ma L."/>
            <person name="Liu K.W."/>
            <person name="Li Z."/>
            <person name="Hsiao Y.Y."/>
            <person name="Qi Y."/>
            <person name="Fu T."/>
            <person name="Tang G.D."/>
            <person name="Zhang D."/>
            <person name="Sun W.H."/>
            <person name="Liu D.K."/>
            <person name="Li Y."/>
            <person name="Chen G.Z."/>
            <person name="Liu X.D."/>
            <person name="Liao X.Y."/>
            <person name="Jiang Y.T."/>
            <person name="Yu X."/>
            <person name="Hao Y."/>
            <person name="Huang J."/>
            <person name="Zhao X.W."/>
            <person name="Ke S."/>
            <person name="Chen Y.Y."/>
            <person name="Wu W.L."/>
            <person name="Hsu J.L."/>
            <person name="Lin Y.F."/>
            <person name="Huang M.D."/>
            <person name="Li C.Y."/>
            <person name="Huang L."/>
            <person name="Wang Z.W."/>
            <person name="Zhao X."/>
            <person name="Zhong W.Y."/>
            <person name="Peng D.H."/>
            <person name="Ahmad S."/>
            <person name="Lan S."/>
            <person name="Zhang J.S."/>
            <person name="Tsai W.C."/>
            <person name="Van de Peer Y."/>
            <person name="Liu Z.J."/>
        </authorList>
    </citation>
    <scope>NUCLEOTIDE SEQUENCE</scope>
    <source>
        <strain evidence="1">CP</strain>
    </source>
</reference>
<accession>A0AAV9FEI9</accession>
<keyword evidence="2" id="KW-1185">Reference proteome</keyword>
<proteinExistence type="predicted"/>
<comment type="caution">
    <text evidence="1">The sequence shown here is derived from an EMBL/GenBank/DDBJ whole genome shotgun (WGS) entry which is preliminary data.</text>
</comment>
<name>A0AAV9FEI9_ACOCL</name>
<sequence>MVSKCKPTPRSPLPLATVVNDGRQRFWRVYQSRSPDPLATVVKRGRLKARRTK</sequence>
<organism evidence="1 2">
    <name type="scientific">Acorus calamus</name>
    <name type="common">Sweet flag</name>
    <dbReference type="NCBI Taxonomy" id="4465"/>
    <lineage>
        <taxon>Eukaryota</taxon>
        <taxon>Viridiplantae</taxon>
        <taxon>Streptophyta</taxon>
        <taxon>Embryophyta</taxon>
        <taxon>Tracheophyta</taxon>
        <taxon>Spermatophyta</taxon>
        <taxon>Magnoliopsida</taxon>
        <taxon>Liliopsida</taxon>
        <taxon>Acoraceae</taxon>
        <taxon>Acorus</taxon>
    </lineage>
</organism>
<evidence type="ECO:0000313" key="2">
    <source>
        <dbReference type="Proteomes" id="UP001180020"/>
    </source>
</evidence>
<evidence type="ECO:0000313" key="1">
    <source>
        <dbReference type="EMBL" id="KAK1324325.1"/>
    </source>
</evidence>
<dbReference type="Proteomes" id="UP001180020">
    <property type="component" value="Unassembled WGS sequence"/>
</dbReference>
<protein>
    <submittedName>
        <fullName evidence="1">Uncharacterized protein</fullName>
    </submittedName>
</protein>
<gene>
    <name evidence="1" type="ORF">QJS10_CPA01g00880</name>
</gene>
<dbReference type="AlphaFoldDB" id="A0AAV9FEI9"/>
<reference evidence="1" key="2">
    <citation type="submission" date="2023-06" db="EMBL/GenBank/DDBJ databases">
        <authorList>
            <person name="Ma L."/>
            <person name="Liu K.-W."/>
            <person name="Li Z."/>
            <person name="Hsiao Y.-Y."/>
            <person name="Qi Y."/>
            <person name="Fu T."/>
            <person name="Tang G."/>
            <person name="Zhang D."/>
            <person name="Sun W.-H."/>
            <person name="Liu D.-K."/>
            <person name="Li Y."/>
            <person name="Chen G.-Z."/>
            <person name="Liu X.-D."/>
            <person name="Liao X.-Y."/>
            <person name="Jiang Y.-T."/>
            <person name="Yu X."/>
            <person name="Hao Y."/>
            <person name="Huang J."/>
            <person name="Zhao X.-W."/>
            <person name="Ke S."/>
            <person name="Chen Y.-Y."/>
            <person name="Wu W.-L."/>
            <person name="Hsu J.-L."/>
            <person name="Lin Y.-F."/>
            <person name="Huang M.-D."/>
            <person name="Li C.-Y."/>
            <person name="Huang L."/>
            <person name="Wang Z.-W."/>
            <person name="Zhao X."/>
            <person name="Zhong W.-Y."/>
            <person name="Peng D.-H."/>
            <person name="Ahmad S."/>
            <person name="Lan S."/>
            <person name="Zhang J.-S."/>
            <person name="Tsai W.-C."/>
            <person name="Van De Peer Y."/>
            <person name="Liu Z.-J."/>
        </authorList>
    </citation>
    <scope>NUCLEOTIDE SEQUENCE</scope>
    <source>
        <strain evidence="1">CP</strain>
        <tissue evidence="1">Leaves</tissue>
    </source>
</reference>